<evidence type="ECO:0000256" key="1">
    <source>
        <dbReference type="ARBA" id="ARBA00004141"/>
    </source>
</evidence>
<dbReference type="Gramene" id="ORGLA01G0086800.1">
    <property type="protein sequence ID" value="ORGLA01G0086800.1"/>
    <property type="gene ID" value="ORGLA01G0086800"/>
</dbReference>
<protein>
    <recommendedName>
        <fullName evidence="9">Phospholipid/glycerol acyltransferase domain-containing protein</fullName>
    </recommendedName>
</protein>
<dbReference type="InterPro" id="IPR002123">
    <property type="entry name" value="Plipid/glycerol_acylTrfase"/>
</dbReference>
<reference evidence="10" key="1">
    <citation type="submission" date="2015-06" db="UniProtKB">
        <authorList>
            <consortium name="EnsemblPlants"/>
        </authorList>
    </citation>
    <scope>IDENTIFICATION</scope>
</reference>
<dbReference type="eggNOG" id="ENOG502QRJ7">
    <property type="taxonomic scope" value="Eukaryota"/>
</dbReference>
<dbReference type="EnsemblPlants" id="ORGLA01G0086800.1">
    <property type="protein sequence ID" value="ORGLA01G0086800.1"/>
    <property type="gene ID" value="ORGLA01G0086800"/>
</dbReference>
<keyword evidence="3" id="KW-0808">Transferase</keyword>
<dbReference type="Proteomes" id="UP000007306">
    <property type="component" value="Chromosome 1"/>
</dbReference>
<keyword evidence="5 8" id="KW-1133">Transmembrane helix</keyword>
<evidence type="ECO:0000259" key="9">
    <source>
        <dbReference type="SMART" id="SM00563"/>
    </source>
</evidence>
<dbReference type="PANTHER" id="PTHR15486">
    <property type="entry name" value="ANCIENT UBIQUITOUS PROTEIN"/>
    <property type="match status" value="1"/>
</dbReference>
<evidence type="ECO:0000256" key="4">
    <source>
        <dbReference type="ARBA" id="ARBA00022692"/>
    </source>
</evidence>
<evidence type="ECO:0000256" key="5">
    <source>
        <dbReference type="ARBA" id="ARBA00022989"/>
    </source>
</evidence>
<dbReference type="RefSeq" id="XP_052140277.1">
    <property type="nucleotide sequence ID" value="XM_052284317.1"/>
</dbReference>
<feature type="domain" description="Phospholipid/glycerol acyltransferase" evidence="9">
    <location>
        <begin position="368"/>
        <end position="469"/>
    </location>
</feature>
<reference evidence="10 11" key="2">
    <citation type="submission" date="2018-04" db="EMBL/GenBank/DDBJ databases">
        <title>OglaRS2 (Oryza glaberrima Reference Sequence Version 2).</title>
        <authorList>
            <person name="Zhang J."/>
            <person name="Kudrna D."/>
            <person name="Lee S."/>
            <person name="Talag J."/>
            <person name="Rajasekar S."/>
            <person name="Wing R.A."/>
        </authorList>
    </citation>
    <scope>NUCLEOTIDE SEQUENCE [LARGE SCALE GENOMIC DNA]</scope>
    <source>
        <strain evidence="10 11">cv. IRGC 96717</strain>
    </source>
</reference>
<dbReference type="OMA" id="YFMMNPK"/>
<dbReference type="SMART" id="SM00563">
    <property type="entry name" value="PlsC"/>
    <property type="match status" value="1"/>
</dbReference>
<feature type="transmembrane region" description="Helical" evidence="8">
    <location>
        <begin position="313"/>
        <end position="334"/>
    </location>
</feature>
<organism evidence="10 11">
    <name type="scientific">Oryza glaberrima</name>
    <name type="common">African rice</name>
    <dbReference type="NCBI Taxonomy" id="4538"/>
    <lineage>
        <taxon>Eukaryota</taxon>
        <taxon>Viridiplantae</taxon>
        <taxon>Streptophyta</taxon>
        <taxon>Embryophyta</taxon>
        <taxon>Tracheophyta</taxon>
        <taxon>Spermatophyta</taxon>
        <taxon>Magnoliopsida</taxon>
        <taxon>Liliopsida</taxon>
        <taxon>Poales</taxon>
        <taxon>Poaceae</taxon>
        <taxon>BOP clade</taxon>
        <taxon>Oryzoideae</taxon>
        <taxon>Oryzeae</taxon>
        <taxon>Oryzinae</taxon>
        <taxon>Oryza</taxon>
    </lineage>
</organism>
<comment type="similarity">
    <text evidence="2">Belongs to the GPAT/DAPAT family.</text>
</comment>
<dbReference type="GO" id="GO:0010143">
    <property type="term" value="P:cutin biosynthetic process"/>
    <property type="evidence" value="ECO:0007669"/>
    <property type="project" value="TreeGrafter"/>
</dbReference>
<dbReference type="KEGG" id="ogl:127760107"/>
<sequence length="574" mass="60384">MPTNHSSSYSSLFEPLLALSSLLLRRLSAAVRHHRGRNTPPASSDVPPPPPPSSSPLELDSLYGRTVVVDVDAWLLLPAVDAFTFFMVVAVEAGGFLRGLLLLLVYPLLCLLLGDGDGGGGARARAMATVALVGLEEREVARVGRAVMPRLLMAAAAAEGAEAVRAARRSVAVSATLPRVMVEAFLREHVGVDAVVGPELRSVAGVVAGIMDDADAARVAARRLPALLGDEMDQGEADGAGAAVGLVGEGRSGGTVHYLFSRYYCKETFTATEADKRRWRPLPPGGECGGVKPLVFHDGRLAFPPTPSAALAMYAYLPFGVALAVSRIVALSLLPYGRATFLVGALTGVHYRLVGAGHDAGGGGGGGRLYVCNHRTLLDPIVVAAALGKPVTAVTYSLSRVSEMIAPIRTARLTRDREEDRRSMAALLARGDLVVCPEGTTCREGYLLRFSPLFAELGADVNPVALDARVDMFHGTSTTPAAKWMDPFYFMMNPKPSYCVEFLPRAAPAPAAEDGGDSIRVANRVQRQIGEALGFELTGMTRKDKYMMLAGNEGVVAAAAAAAAAAATTIKASR</sequence>
<dbReference type="Pfam" id="PF23270">
    <property type="entry name" value="HAD_RAM2_N"/>
    <property type="match status" value="1"/>
</dbReference>
<comment type="subcellular location">
    <subcellularLocation>
        <location evidence="1">Membrane</location>
        <topology evidence="1">Multi-pass membrane protein</topology>
    </subcellularLocation>
</comment>
<evidence type="ECO:0000256" key="8">
    <source>
        <dbReference type="SAM" id="Phobius"/>
    </source>
</evidence>
<dbReference type="AlphaFoldDB" id="I1NLX8"/>
<dbReference type="SUPFAM" id="SSF69593">
    <property type="entry name" value="Glycerol-3-phosphate (1)-acyltransferase"/>
    <property type="match status" value="1"/>
</dbReference>
<dbReference type="HOGENOM" id="CLU_028504_1_0_1"/>
<evidence type="ECO:0000256" key="3">
    <source>
        <dbReference type="ARBA" id="ARBA00022679"/>
    </source>
</evidence>
<dbReference type="PANTHER" id="PTHR15486:SF51">
    <property type="entry name" value="GLYCEROL-3-PHOSPHATE ACYLTRANSFERASE 1"/>
    <property type="match status" value="1"/>
</dbReference>
<accession>I1NLX8</accession>
<evidence type="ECO:0000256" key="7">
    <source>
        <dbReference type="SAM" id="MobiDB-lite"/>
    </source>
</evidence>
<proteinExistence type="inferred from homology"/>
<dbReference type="GO" id="GO:0090447">
    <property type="term" value="F:glycerol-3-phosphate 2-O-acyltransferase activity"/>
    <property type="evidence" value="ECO:0007669"/>
    <property type="project" value="TreeGrafter"/>
</dbReference>
<feature type="region of interest" description="Disordered" evidence="7">
    <location>
        <begin position="35"/>
        <end position="57"/>
    </location>
</feature>
<dbReference type="InterPro" id="IPR056462">
    <property type="entry name" value="HAD_RAM2/GPAT1-8"/>
</dbReference>
<keyword evidence="4 8" id="KW-0812">Transmembrane</keyword>
<evidence type="ECO:0000256" key="6">
    <source>
        <dbReference type="ARBA" id="ARBA00023136"/>
    </source>
</evidence>
<evidence type="ECO:0000313" key="10">
    <source>
        <dbReference type="EnsemblPlants" id="ORGLA01G0086800.1"/>
    </source>
</evidence>
<keyword evidence="11" id="KW-1185">Reference proteome</keyword>
<dbReference type="Pfam" id="PF01553">
    <property type="entry name" value="Acyltransferase"/>
    <property type="match status" value="1"/>
</dbReference>
<keyword evidence="6 8" id="KW-0472">Membrane</keyword>
<dbReference type="STRING" id="4538.I1NLX8"/>
<gene>
    <name evidence="10" type="primary">LOC127760107</name>
</gene>
<dbReference type="GO" id="GO:0016020">
    <property type="term" value="C:membrane"/>
    <property type="evidence" value="ECO:0007669"/>
    <property type="project" value="UniProtKB-SubCell"/>
</dbReference>
<name>I1NLX8_ORYGL</name>
<dbReference type="GeneID" id="127760107"/>
<dbReference type="GO" id="GO:0016791">
    <property type="term" value="F:phosphatase activity"/>
    <property type="evidence" value="ECO:0007669"/>
    <property type="project" value="TreeGrafter"/>
</dbReference>
<evidence type="ECO:0000313" key="11">
    <source>
        <dbReference type="Proteomes" id="UP000007306"/>
    </source>
</evidence>
<evidence type="ECO:0000256" key="2">
    <source>
        <dbReference type="ARBA" id="ARBA00007937"/>
    </source>
</evidence>